<accession>A0A1T1HG32</accession>
<protein>
    <recommendedName>
        <fullName evidence="1">TniQ domain-containing protein</fullName>
    </recommendedName>
</protein>
<sequence>MPRLPAHIQIYSDESLESYLLRLCQANYFDSFYDFALELKHLLWEQESGAAGGLPTELAAINIYHAQQDSGRRSQALFLVEKMLELKPFTLLDITFKHGTSVDLYQRATVSYQNHIIPRHYLRQNSIPICPVCLQGEQPYIRYLWHLEPVKACVEHNCKLVECCPRCNETLNYMESELITHCFCGFDLRKCEQEPADAKSYWQLNPEAFSAFGDCSFSEKLAVLSLLEQLASDKNQEVLLREGIDFFSRLLEERISEQLTLATKPLSKLSFRTLSAGLIDELSKVSNLPQGLISGVIKAILIKALDTPKTSLGCLGDSLLSPRECAFLLQSSVNDIYRLYETGVLSPAIRLPSKQTIQSYQTIFRLQDIAGFTLSCSSFMAVTSSR</sequence>
<dbReference type="EMBL" id="MTSD02000001">
    <property type="protein sequence ID" value="OOV88798.1"/>
    <property type="molecule type" value="Genomic_DNA"/>
</dbReference>
<evidence type="ECO:0000313" key="3">
    <source>
        <dbReference type="Proteomes" id="UP000190064"/>
    </source>
</evidence>
<dbReference type="InterPro" id="IPR009492">
    <property type="entry name" value="TniQ"/>
</dbReference>
<dbReference type="AlphaFoldDB" id="A0A1T1HG32"/>
<dbReference type="STRING" id="966.BTA35_0204800"/>
<comment type="caution">
    <text evidence="2">The sequence shown here is derived from an EMBL/GenBank/DDBJ whole genome shotgun (WGS) entry which is preliminary data.</text>
</comment>
<evidence type="ECO:0000259" key="1">
    <source>
        <dbReference type="Pfam" id="PF06527"/>
    </source>
</evidence>
<organism evidence="2 3">
    <name type="scientific">Oceanospirillum linum</name>
    <dbReference type="NCBI Taxonomy" id="966"/>
    <lineage>
        <taxon>Bacteria</taxon>
        <taxon>Pseudomonadati</taxon>
        <taxon>Pseudomonadota</taxon>
        <taxon>Gammaproteobacteria</taxon>
        <taxon>Oceanospirillales</taxon>
        <taxon>Oceanospirillaceae</taxon>
        <taxon>Oceanospirillum</taxon>
    </lineage>
</organism>
<reference evidence="2" key="1">
    <citation type="submission" date="2017-02" db="EMBL/GenBank/DDBJ databases">
        <title>Draft Genome Sequence of the Salt Water Bacterium Oceanospirillum linum ATCC 11336.</title>
        <authorList>
            <person name="Trachtenberg A.M."/>
            <person name="Carney J.G."/>
            <person name="Linnane J.D."/>
            <person name="Rheaume B.A."/>
            <person name="Pitts N.L."/>
            <person name="Mykles D.L."/>
            <person name="Maclea K.S."/>
        </authorList>
    </citation>
    <scope>NUCLEOTIDE SEQUENCE [LARGE SCALE GENOMIC DNA]</scope>
    <source>
        <strain evidence="2">ATCC 11336</strain>
    </source>
</reference>
<dbReference type="Proteomes" id="UP000190064">
    <property type="component" value="Unassembled WGS sequence"/>
</dbReference>
<name>A0A1T1HG32_OCELI</name>
<keyword evidence="3" id="KW-1185">Reference proteome</keyword>
<gene>
    <name evidence="2" type="ORF">BTA35_0204800</name>
</gene>
<dbReference type="RefSeq" id="WP_077243246.1">
    <property type="nucleotide sequence ID" value="NZ_FXTS01000004.1"/>
</dbReference>
<feature type="domain" description="TniQ" evidence="1">
    <location>
        <begin position="5"/>
        <end position="160"/>
    </location>
</feature>
<evidence type="ECO:0000313" key="2">
    <source>
        <dbReference type="EMBL" id="OOV88798.1"/>
    </source>
</evidence>
<dbReference type="Pfam" id="PF06527">
    <property type="entry name" value="TniQ"/>
    <property type="match status" value="1"/>
</dbReference>
<proteinExistence type="predicted"/>